<dbReference type="GO" id="GO:0005856">
    <property type="term" value="C:cytoskeleton"/>
    <property type="evidence" value="ECO:0007669"/>
    <property type="project" value="UniProtKB-SubCell"/>
</dbReference>
<comment type="subcellular location">
    <subcellularLocation>
        <location evidence="2">Cell projection</location>
        <location evidence="2">Filopodium</location>
    </subcellularLocation>
    <subcellularLocation>
        <location evidence="3">Cell projection</location>
        <location evidence="3">Lamellipodium</location>
    </subcellularLocation>
    <subcellularLocation>
        <location evidence="1">Cytoplasm</location>
        <location evidence="1">Cytoskeleton</location>
    </subcellularLocation>
</comment>
<dbReference type="GO" id="GO:0030175">
    <property type="term" value="C:filopodium"/>
    <property type="evidence" value="ECO:0007669"/>
    <property type="project" value="UniProtKB-SubCell"/>
</dbReference>
<keyword evidence="7" id="KW-0597">Phosphoprotein</keyword>
<proteinExistence type="inferred from homology"/>
<dbReference type="OMA" id="APANMEH"/>
<feature type="compositionally biased region" description="Polar residues" evidence="12">
    <location>
        <begin position="228"/>
        <end position="250"/>
    </location>
</feature>
<dbReference type="GO" id="GO:0017124">
    <property type="term" value="F:SH3 domain binding"/>
    <property type="evidence" value="ECO:0007669"/>
    <property type="project" value="TreeGrafter"/>
</dbReference>
<feature type="compositionally biased region" description="Pro residues" evidence="12">
    <location>
        <begin position="211"/>
        <end position="224"/>
    </location>
</feature>
<dbReference type="Pfam" id="PF07815">
    <property type="entry name" value="Abi_HHR"/>
    <property type="match status" value="1"/>
</dbReference>
<dbReference type="SUPFAM" id="SSF50044">
    <property type="entry name" value="SH3-domain"/>
    <property type="match status" value="1"/>
</dbReference>
<dbReference type="PRINTS" id="PR00452">
    <property type="entry name" value="SH3DOMAIN"/>
</dbReference>
<dbReference type="InterPro" id="IPR028455">
    <property type="entry name" value="ABI3_SH3"/>
</dbReference>
<evidence type="ECO:0000256" key="12">
    <source>
        <dbReference type="SAM" id="MobiDB-lite"/>
    </source>
</evidence>
<dbReference type="PANTHER" id="PTHR10460:SF0">
    <property type="entry name" value="ABELSON INTERACTING PROTEIN, ISOFORM D"/>
    <property type="match status" value="1"/>
</dbReference>
<dbReference type="InterPro" id="IPR001452">
    <property type="entry name" value="SH3_domain"/>
</dbReference>
<dbReference type="PROSITE" id="PS50002">
    <property type="entry name" value="SH3"/>
    <property type="match status" value="1"/>
</dbReference>
<feature type="domain" description="SH3" evidence="13">
    <location>
        <begin position="420"/>
        <end position="478"/>
    </location>
</feature>
<evidence type="ECO:0000256" key="10">
    <source>
        <dbReference type="ARBA" id="ARBA00023273"/>
    </source>
</evidence>
<dbReference type="AlphaFoldDB" id="A0A914BLQ5"/>
<evidence type="ECO:0000313" key="16">
    <source>
        <dbReference type="Proteomes" id="UP000887568"/>
    </source>
</evidence>
<feature type="compositionally biased region" description="Pro residues" evidence="12">
    <location>
        <begin position="299"/>
        <end position="325"/>
    </location>
</feature>
<dbReference type="SMART" id="SM00326">
    <property type="entry name" value="SH3"/>
    <property type="match status" value="1"/>
</dbReference>
<reference evidence="15" key="1">
    <citation type="submission" date="2022-11" db="UniProtKB">
        <authorList>
            <consortium name="EnsemblMetazoa"/>
        </authorList>
    </citation>
    <scope>IDENTIFICATION</scope>
</reference>
<keyword evidence="8" id="KW-0175">Coiled coil</keyword>
<evidence type="ECO:0000256" key="3">
    <source>
        <dbReference type="ARBA" id="ARBA00004510"/>
    </source>
</evidence>
<dbReference type="GO" id="GO:0030027">
    <property type="term" value="C:lamellipodium"/>
    <property type="evidence" value="ECO:0007669"/>
    <property type="project" value="UniProtKB-SubCell"/>
</dbReference>
<evidence type="ECO:0000259" key="14">
    <source>
        <dbReference type="PROSITE" id="PS50192"/>
    </source>
</evidence>
<dbReference type="InterPro" id="IPR036028">
    <property type="entry name" value="SH3-like_dom_sf"/>
</dbReference>
<dbReference type="PROSITE" id="PS50192">
    <property type="entry name" value="T_SNARE"/>
    <property type="match status" value="1"/>
</dbReference>
<evidence type="ECO:0000256" key="7">
    <source>
        <dbReference type="ARBA" id="ARBA00022553"/>
    </source>
</evidence>
<evidence type="ECO:0000259" key="13">
    <source>
        <dbReference type="PROSITE" id="PS50002"/>
    </source>
</evidence>
<organism evidence="15 16">
    <name type="scientific">Patiria miniata</name>
    <name type="common">Bat star</name>
    <name type="synonym">Asterina miniata</name>
    <dbReference type="NCBI Taxonomy" id="46514"/>
    <lineage>
        <taxon>Eukaryota</taxon>
        <taxon>Metazoa</taxon>
        <taxon>Echinodermata</taxon>
        <taxon>Eleutherozoa</taxon>
        <taxon>Asterozoa</taxon>
        <taxon>Asteroidea</taxon>
        <taxon>Valvatacea</taxon>
        <taxon>Valvatida</taxon>
        <taxon>Asterinidae</taxon>
        <taxon>Patiria</taxon>
    </lineage>
</organism>
<evidence type="ECO:0000256" key="5">
    <source>
        <dbReference type="ARBA" id="ARBA00022443"/>
    </source>
</evidence>
<evidence type="ECO:0000256" key="4">
    <source>
        <dbReference type="ARBA" id="ARBA00010020"/>
    </source>
</evidence>
<dbReference type="GO" id="GO:0001764">
    <property type="term" value="P:neuron migration"/>
    <property type="evidence" value="ECO:0007669"/>
    <property type="project" value="TreeGrafter"/>
</dbReference>
<evidence type="ECO:0000256" key="6">
    <source>
        <dbReference type="ARBA" id="ARBA00022490"/>
    </source>
</evidence>
<dbReference type="InterPro" id="IPR028457">
    <property type="entry name" value="ABI"/>
</dbReference>
<evidence type="ECO:0000313" key="15">
    <source>
        <dbReference type="EnsemblMetazoa" id="XP_038076397.1"/>
    </source>
</evidence>
<dbReference type="InterPro" id="IPR012849">
    <property type="entry name" value="Abl-interactor_HHR_dom"/>
</dbReference>
<dbReference type="GeneID" id="119744518"/>
<dbReference type="PANTHER" id="PTHR10460">
    <property type="entry name" value="ABL INTERACTOR FAMILY MEMBER"/>
    <property type="match status" value="1"/>
</dbReference>
<dbReference type="Gene3D" id="2.30.30.40">
    <property type="entry name" value="SH3 Domains"/>
    <property type="match status" value="1"/>
</dbReference>
<evidence type="ECO:0000256" key="8">
    <source>
        <dbReference type="ARBA" id="ARBA00023054"/>
    </source>
</evidence>
<dbReference type="CDD" id="cd11826">
    <property type="entry name" value="SH3_Abi"/>
    <property type="match status" value="1"/>
</dbReference>
<dbReference type="PRINTS" id="PR00499">
    <property type="entry name" value="P67PHOX"/>
</dbReference>
<dbReference type="GO" id="GO:0035591">
    <property type="term" value="F:signaling adaptor activity"/>
    <property type="evidence" value="ECO:0007669"/>
    <property type="project" value="TreeGrafter"/>
</dbReference>
<keyword evidence="10" id="KW-0966">Cell projection</keyword>
<keyword evidence="6" id="KW-0963">Cytoplasm</keyword>
<feature type="region of interest" description="Disordered" evidence="12">
    <location>
        <begin position="150"/>
        <end position="346"/>
    </location>
</feature>
<dbReference type="GO" id="GO:0031209">
    <property type="term" value="C:SCAR complex"/>
    <property type="evidence" value="ECO:0007669"/>
    <property type="project" value="TreeGrafter"/>
</dbReference>
<accession>A0A914BLQ5</accession>
<evidence type="ECO:0000256" key="11">
    <source>
        <dbReference type="PROSITE-ProRule" id="PRU00192"/>
    </source>
</evidence>
<dbReference type="RefSeq" id="XP_038076397.1">
    <property type="nucleotide sequence ID" value="XM_038220469.1"/>
</dbReference>
<comment type="similarity">
    <text evidence="4">Belongs to the ABI family.</text>
</comment>
<dbReference type="Proteomes" id="UP000887568">
    <property type="component" value="Unplaced"/>
</dbReference>
<keyword evidence="16" id="KW-1185">Reference proteome</keyword>
<sequence>MSRLAELFDSEIPGGRKELQDSHANLLDVASYCEDNYLKAANKADALAETKQYATQSLASVAYQINTLATSMLQMLDLQGVQLADMESSINHIARNVSIHKEKVSRREIGVLTTNKNCPRTHKIIAPANPEKPMKYKSSPIDYNVLDDTGHGMKLSNPPRAGRTPDMGKQRTDSISSSTSTMSSQDNNFPIYQPMPGAKFGSWGRTSRRPSVPPNAPVVPPNAPVVPNTYSVRDQGPAQGSPQLGRQQRPPSLAFGQAPPPPSQIGMAPMGAPPAPPAFPPEPGMPNQGHRTSMSIYSAPPPAMAPPPMAPPSMAPPPMAPPPPVVSGGDMGARRSVPRGDGSGMMMMMPPPPPPDMMGPPGIMPPPPPPDATMELSSLPPPPPMDNTPYPANMGIADDEMPPPPEFVQTSDVDLSAPADYIDKVIAIYDYQQTRDDELTFQEDDIIYVLKKNPDGWFEGILNGLTGLFPGNYVEAVP</sequence>
<dbReference type="Pfam" id="PF14604">
    <property type="entry name" value="SH3_9"/>
    <property type="match status" value="1"/>
</dbReference>
<dbReference type="InterPro" id="IPR000727">
    <property type="entry name" value="T_SNARE_dom"/>
</dbReference>
<feature type="compositionally biased region" description="Low complexity" evidence="12">
    <location>
        <begin position="173"/>
        <end position="184"/>
    </location>
</feature>
<keyword evidence="9" id="KW-0206">Cytoskeleton</keyword>
<feature type="compositionally biased region" description="Pro residues" evidence="12">
    <location>
        <begin position="271"/>
        <end position="284"/>
    </location>
</feature>
<evidence type="ECO:0000256" key="2">
    <source>
        <dbReference type="ARBA" id="ARBA00004486"/>
    </source>
</evidence>
<evidence type="ECO:0000256" key="1">
    <source>
        <dbReference type="ARBA" id="ARBA00004245"/>
    </source>
</evidence>
<dbReference type="Gene3D" id="6.10.140.1620">
    <property type="match status" value="1"/>
</dbReference>
<dbReference type="FunFam" id="2.30.30.40:FF:000002">
    <property type="entry name" value="abl interactor 1 isoform X1"/>
    <property type="match status" value="1"/>
</dbReference>
<name>A0A914BLQ5_PATMI</name>
<evidence type="ECO:0000256" key="9">
    <source>
        <dbReference type="ARBA" id="ARBA00023212"/>
    </source>
</evidence>
<feature type="domain" description="T-SNARE coiled-coil homology" evidence="14">
    <location>
        <begin position="45"/>
        <end position="107"/>
    </location>
</feature>
<protein>
    <submittedName>
        <fullName evidence="15">Uncharacterized protein</fullName>
    </submittedName>
</protein>
<keyword evidence="5 11" id="KW-0728">SH3 domain</keyword>
<dbReference type="EnsemblMetazoa" id="XM_038220469.1">
    <property type="protein sequence ID" value="XP_038076397.1"/>
    <property type="gene ID" value="LOC119744518"/>
</dbReference>
<dbReference type="OrthoDB" id="5971719at2759"/>